<protein>
    <submittedName>
        <fullName evidence="1">Uncharacterized protein</fullName>
    </submittedName>
</protein>
<proteinExistence type="predicted"/>
<sequence length="69" mass="8108">MKGSVLRATWHIQPVVLRTIEDHKFYCKCEPIHIDLKHPKNSPGYAFVESKISEEDYKFLDVNDQSLFD</sequence>
<dbReference type="Proteomes" id="UP001180020">
    <property type="component" value="Unassembled WGS sequence"/>
</dbReference>
<accession>A0AAV9CAN6</accession>
<keyword evidence="2" id="KW-1185">Reference proteome</keyword>
<evidence type="ECO:0000313" key="2">
    <source>
        <dbReference type="Proteomes" id="UP001180020"/>
    </source>
</evidence>
<comment type="caution">
    <text evidence="1">The sequence shown here is derived from an EMBL/GenBank/DDBJ whole genome shotgun (WGS) entry which is preliminary data.</text>
</comment>
<organism evidence="1 2">
    <name type="scientific">Acorus calamus</name>
    <name type="common">Sweet flag</name>
    <dbReference type="NCBI Taxonomy" id="4465"/>
    <lineage>
        <taxon>Eukaryota</taxon>
        <taxon>Viridiplantae</taxon>
        <taxon>Streptophyta</taxon>
        <taxon>Embryophyta</taxon>
        <taxon>Tracheophyta</taxon>
        <taxon>Spermatophyta</taxon>
        <taxon>Magnoliopsida</taxon>
        <taxon>Liliopsida</taxon>
        <taxon>Acoraceae</taxon>
        <taxon>Acorus</taxon>
    </lineage>
</organism>
<dbReference type="AlphaFoldDB" id="A0AAV9CAN6"/>
<gene>
    <name evidence="1" type="ORF">QJS10_CPB20g02035</name>
</gene>
<dbReference type="EMBL" id="JAUJYO010000020">
    <property type="protein sequence ID" value="KAK1285747.1"/>
    <property type="molecule type" value="Genomic_DNA"/>
</dbReference>
<reference evidence="1" key="2">
    <citation type="submission" date="2023-06" db="EMBL/GenBank/DDBJ databases">
        <authorList>
            <person name="Ma L."/>
            <person name="Liu K.-W."/>
            <person name="Li Z."/>
            <person name="Hsiao Y.-Y."/>
            <person name="Qi Y."/>
            <person name="Fu T."/>
            <person name="Tang G."/>
            <person name="Zhang D."/>
            <person name="Sun W.-H."/>
            <person name="Liu D.-K."/>
            <person name="Li Y."/>
            <person name="Chen G.-Z."/>
            <person name="Liu X.-D."/>
            <person name="Liao X.-Y."/>
            <person name="Jiang Y.-T."/>
            <person name="Yu X."/>
            <person name="Hao Y."/>
            <person name="Huang J."/>
            <person name="Zhao X.-W."/>
            <person name="Ke S."/>
            <person name="Chen Y.-Y."/>
            <person name="Wu W.-L."/>
            <person name="Hsu J.-L."/>
            <person name="Lin Y.-F."/>
            <person name="Huang M.-D."/>
            <person name="Li C.-Y."/>
            <person name="Huang L."/>
            <person name="Wang Z.-W."/>
            <person name="Zhao X."/>
            <person name="Zhong W.-Y."/>
            <person name="Peng D.-H."/>
            <person name="Ahmad S."/>
            <person name="Lan S."/>
            <person name="Zhang J.-S."/>
            <person name="Tsai W.-C."/>
            <person name="Van De Peer Y."/>
            <person name="Liu Z.-J."/>
        </authorList>
    </citation>
    <scope>NUCLEOTIDE SEQUENCE</scope>
    <source>
        <strain evidence="1">CP</strain>
        <tissue evidence="1">Leaves</tissue>
    </source>
</reference>
<reference evidence="1" key="1">
    <citation type="journal article" date="2023" name="Nat. Commun.">
        <title>Diploid and tetraploid genomes of Acorus and the evolution of monocots.</title>
        <authorList>
            <person name="Ma L."/>
            <person name="Liu K.W."/>
            <person name="Li Z."/>
            <person name="Hsiao Y.Y."/>
            <person name="Qi Y."/>
            <person name="Fu T."/>
            <person name="Tang G.D."/>
            <person name="Zhang D."/>
            <person name="Sun W.H."/>
            <person name="Liu D.K."/>
            <person name="Li Y."/>
            <person name="Chen G.Z."/>
            <person name="Liu X.D."/>
            <person name="Liao X.Y."/>
            <person name="Jiang Y.T."/>
            <person name="Yu X."/>
            <person name="Hao Y."/>
            <person name="Huang J."/>
            <person name="Zhao X.W."/>
            <person name="Ke S."/>
            <person name="Chen Y.Y."/>
            <person name="Wu W.L."/>
            <person name="Hsu J.L."/>
            <person name="Lin Y.F."/>
            <person name="Huang M.D."/>
            <person name="Li C.Y."/>
            <person name="Huang L."/>
            <person name="Wang Z.W."/>
            <person name="Zhao X."/>
            <person name="Zhong W.Y."/>
            <person name="Peng D.H."/>
            <person name="Ahmad S."/>
            <person name="Lan S."/>
            <person name="Zhang J.S."/>
            <person name="Tsai W.C."/>
            <person name="Van de Peer Y."/>
            <person name="Liu Z.J."/>
        </authorList>
    </citation>
    <scope>NUCLEOTIDE SEQUENCE</scope>
    <source>
        <strain evidence="1">CP</strain>
    </source>
</reference>
<name>A0AAV9CAN6_ACOCL</name>
<evidence type="ECO:0000313" key="1">
    <source>
        <dbReference type="EMBL" id="KAK1285747.1"/>
    </source>
</evidence>